<dbReference type="STRING" id="1799789.AX660_01555"/>
<keyword evidence="4" id="KW-1185">Reference proteome</keyword>
<organism evidence="3 4">
    <name type="scientific">Paraglaciecola hydrolytica</name>
    <dbReference type="NCBI Taxonomy" id="1799789"/>
    <lineage>
        <taxon>Bacteria</taxon>
        <taxon>Pseudomonadati</taxon>
        <taxon>Pseudomonadota</taxon>
        <taxon>Gammaproteobacteria</taxon>
        <taxon>Alteromonadales</taxon>
        <taxon>Alteromonadaceae</taxon>
        <taxon>Paraglaciecola</taxon>
    </lineage>
</organism>
<comment type="caution">
    <text evidence="3">The sequence shown here is derived from an EMBL/GenBank/DDBJ whole genome shotgun (WGS) entry which is preliminary data.</text>
</comment>
<dbReference type="Proteomes" id="UP000070299">
    <property type="component" value="Unassembled WGS sequence"/>
</dbReference>
<sequence length="345" mass="37590">MKSLFTTLLLGLTLAFYVSGSVLNAQSLDTAFDRFAQIYQQELGSTQGCQEPKLQEFAVCSSALRGDGNAPYILHHGKPTDKVIVLFHGLSDSPFFLRSIAGAFHLEGYNVVVALLPGHGLLNADADMQDSELANRWRKRVADISELAINLGDSKYIGGFSTGGALATEYVLKQPGEYKGLLLFSGALRLDSTVETLANVWGMRWVAKLMDGDYQTAGRNPVKYPKVSTYAALQLVDVISSVREKIKQKSVLNLPIFVAHSQADATTLIQGVKDLMAANQGQNKFFEIPLSENVCHADLVISDTQLQDMHYDMSNLGEVEACSVPQANPLHTAMIAAAITYLNEN</sequence>
<dbReference type="InterPro" id="IPR022742">
    <property type="entry name" value="Hydrolase_4"/>
</dbReference>
<dbReference type="EMBL" id="LSNE01000015">
    <property type="protein sequence ID" value="KXI27101.1"/>
    <property type="molecule type" value="Genomic_DNA"/>
</dbReference>
<evidence type="ECO:0000313" key="3">
    <source>
        <dbReference type="EMBL" id="KXI27101.1"/>
    </source>
</evidence>
<dbReference type="SUPFAM" id="SSF53474">
    <property type="entry name" value="alpha/beta-Hydrolases"/>
    <property type="match status" value="1"/>
</dbReference>
<reference evidence="4" key="1">
    <citation type="submission" date="2016-02" db="EMBL/GenBank/DDBJ databases">
        <authorList>
            <person name="Schultz-Johansen M."/>
            <person name="Glaring M.A."/>
            <person name="Bech P.K."/>
            <person name="Stougaard P."/>
        </authorList>
    </citation>
    <scope>NUCLEOTIDE SEQUENCE [LARGE SCALE GENOMIC DNA]</scope>
    <source>
        <strain evidence="4">S66</strain>
    </source>
</reference>
<proteinExistence type="predicted"/>
<dbReference type="InterPro" id="IPR051044">
    <property type="entry name" value="MAG_DAG_Lipase"/>
</dbReference>
<name>A0A148KLF8_9ALTE</name>
<evidence type="ECO:0000256" key="1">
    <source>
        <dbReference type="SAM" id="SignalP"/>
    </source>
</evidence>
<dbReference type="InterPro" id="IPR029058">
    <property type="entry name" value="AB_hydrolase_fold"/>
</dbReference>
<dbReference type="PANTHER" id="PTHR11614">
    <property type="entry name" value="PHOSPHOLIPASE-RELATED"/>
    <property type="match status" value="1"/>
</dbReference>
<evidence type="ECO:0000259" key="2">
    <source>
        <dbReference type="Pfam" id="PF12146"/>
    </source>
</evidence>
<dbReference type="OrthoDB" id="8476759at2"/>
<gene>
    <name evidence="3" type="ORF">AX660_01555</name>
</gene>
<feature type="domain" description="Serine aminopeptidase S33" evidence="2">
    <location>
        <begin position="79"/>
        <end position="209"/>
    </location>
</feature>
<evidence type="ECO:0000313" key="4">
    <source>
        <dbReference type="Proteomes" id="UP000070299"/>
    </source>
</evidence>
<keyword evidence="1" id="KW-0732">Signal</keyword>
<dbReference type="Gene3D" id="3.40.50.1820">
    <property type="entry name" value="alpha/beta hydrolase"/>
    <property type="match status" value="1"/>
</dbReference>
<accession>A0A148KLF8</accession>
<feature type="signal peptide" evidence="1">
    <location>
        <begin position="1"/>
        <end position="24"/>
    </location>
</feature>
<dbReference type="RefSeq" id="WP_068381425.1">
    <property type="nucleotide sequence ID" value="NZ_LSNE01000015.1"/>
</dbReference>
<protein>
    <submittedName>
        <fullName evidence="3">Phospholipase</fullName>
    </submittedName>
</protein>
<dbReference type="Pfam" id="PF12146">
    <property type="entry name" value="Hydrolase_4"/>
    <property type="match status" value="1"/>
</dbReference>
<feature type="chain" id="PRO_5007550115" evidence="1">
    <location>
        <begin position="25"/>
        <end position="345"/>
    </location>
</feature>
<dbReference type="AlphaFoldDB" id="A0A148KLF8"/>